<evidence type="ECO:0000256" key="1">
    <source>
        <dbReference type="ARBA" id="ARBA00005662"/>
    </source>
</evidence>
<feature type="domain" description="Capsule synthesis protein CapA" evidence="3">
    <location>
        <begin position="113"/>
        <end position="365"/>
    </location>
</feature>
<sequence length="461" mass="51038">MKTDFRYDRWLLVVTALIVMLTTAACSFTSQYEATPPVAVNGAASAHTQDNAQPSSPSREEASTGKDTGSREQEGDYAQSSDTQQLANGLKEDADSSLATTEHSVKPYSLSGKLLAVGDIMMHSPQFPAYVNKKTGKYDFNSYFSQVKPILESADWCWANLETPLLGGEKVYTGYPMFNAPPELADALKYAGFNIVTTANNHVLDRREKGALRTLEVLKDRGFVTKGTSASLWESEQVTMLEKNGIQLGILAYTYGTNGIPLPKKKPYLVSLIDEERMIQDIKKAKEAGADIVAIALHFGNEYETKPNQQQIQLARTLVQAGADIILGSHPHVLQPYERVTVQDADGHTRDGIIIYSLGNFISNQTGDGKDIGVIFGVEIVKHMPEGRIELKEITAEPTWVHIDGPREKRKYRVLPMSDTVMSHSDKRLTTNQFKRLQNMLNNTNRHLQSMSAVPVLLTSE</sequence>
<dbReference type="CDD" id="cd07381">
    <property type="entry name" value="MPP_CapA"/>
    <property type="match status" value="1"/>
</dbReference>
<dbReference type="PROSITE" id="PS51257">
    <property type="entry name" value="PROKAR_LIPOPROTEIN"/>
    <property type="match status" value="1"/>
</dbReference>
<dbReference type="InterPro" id="IPR052169">
    <property type="entry name" value="CW_Biosynth-Accessory"/>
</dbReference>
<dbReference type="SUPFAM" id="SSF56300">
    <property type="entry name" value="Metallo-dependent phosphatases"/>
    <property type="match status" value="1"/>
</dbReference>
<dbReference type="EMBL" id="JAMDLW010000019">
    <property type="protein sequence ID" value="MCY9520767.1"/>
    <property type="molecule type" value="Genomic_DNA"/>
</dbReference>
<dbReference type="RefSeq" id="WP_087435468.1">
    <property type="nucleotide sequence ID" value="NZ_JAMDLV010000036.1"/>
</dbReference>
<proteinExistence type="inferred from homology"/>
<keyword evidence="5" id="KW-1185">Reference proteome</keyword>
<gene>
    <name evidence="4" type="ORF">M5X09_14010</name>
</gene>
<feature type="compositionally biased region" description="Polar residues" evidence="2">
    <location>
        <begin position="46"/>
        <end position="57"/>
    </location>
</feature>
<evidence type="ECO:0000313" key="4">
    <source>
        <dbReference type="EMBL" id="MCY9520767.1"/>
    </source>
</evidence>
<accession>A0ABT4DTT8</accession>
<evidence type="ECO:0000313" key="5">
    <source>
        <dbReference type="Proteomes" id="UP001207626"/>
    </source>
</evidence>
<reference evidence="4 5" key="1">
    <citation type="submission" date="2022-05" db="EMBL/GenBank/DDBJ databases">
        <title>Genome Sequencing of Bee-Associated Microbes.</title>
        <authorList>
            <person name="Dunlap C."/>
        </authorList>
    </citation>
    <scope>NUCLEOTIDE SEQUENCE [LARGE SCALE GENOMIC DNA]</scope>
    <source>
        <strain evidence="4 5">NRRL NRS-1438</strain>
    </source>
</reference>
<dbReference type="PANTHER" id="PTHR33393">
    <property type="entry name" value="POLYGLUTAMINE SYNTHESIS ACCESSORY PROTEIN RV0574C-RELATED"/>
    <property type="match status" value="1"/>
</dbReference>
<comment type="caution">
    <text evidence="4">The sequence shown here is derived from an EMBL/GenBank/DDBJ whole genome shotgun (WGS) entry which is preliminary data.</text>
</comment>
<dbReference type="PANTHER" id="PTHR33393:SF12">
    <property type="entry name" value="CAPSULE BIOSYNTHESIS PROTEIN CAPA"/>
    <property type="match status" value="1"/>
</dbReference>
<evidence type="ECO:0000256" key="2">
    <source>
        <dbReference type="SAM" id="MobiDB-lite"/>
    </source>
</evidence>
<feature type="compositionally biased region" description="Basic and acidic residues" evidence="2">
    <location>
        <begin position="58"/>
        <end position="74"/>
    </location>
</feature>
<comment type="similarity">
    <text evidence="1">Belongs to the CapA family.</text>
</comment>
<protein>
    <submittedName>
        <fullName evidence="4">CapA family protein</fullName>
    </submittedName>
</protein>
<dbReference type="Pfam" id="PF09587">
    <property type="entry name" value="PGA_cap"/>
    <property type="match status" value="1"/>
</dbReference>
<dbReference type="InterPro" id="IPR029052">
    <property type="entry name" value="Metallo-depent_PP-like"/>
</dbReference>
<feature type="region of interest" description="Disordered" evidence="2">
    <location>
        <begin position="44"/>
        <end position="84"/>
    </location>
</feature>
<name>A0ABT4DTT8_9BACL</name>
<organism evidence="4 5">
    <name type="scientific">Paenibacillus apiarius</name>
    <dbReference type="NCBI Taxonomy" id="46240"/>
    <lineage>
        <taxon>Bacteria</taxon>
        <taxon>Bacillati</taxon>
        <taxon>Bacillota</taxon>
        <taxon>Bacilli</taxon>
        <taxon>Bacillales</taxon>
        <taxon>Paenibacillaceae</taxon>
        <taxon>Paenibacillus</taxon>
    </lineage>
</organism>
<evidence type="ECO:0000259" key="3">
    <source>
        <dbReference type="SMART" id="SM00854"/>
    </source>
</evidence>
<dbReference type="Gene3D" id="3.60.21.10">
    <property type="match status" value="1"/>
</dbReference>
<dbReference type="Proteomes" id="UP001207626">
    <property type="component" value="Unassembled WGS sequence"/>
</dbReference>
<dbReference type="InterPro" id="IPR019079">
    <property type="entry name" value="Capsule_synth_CapA"/>
</dbReference>
<dbReference type="SMART" id="SM00854">
    <property type="entry name" value="PGA_cap"/>
    <property type="match status" value="1"/>
</dbReference>